<name>A0ABS4H3N2_9BACL</name>
<dbReference type="RefSeq" id="WP_209848302.1">
    <property type="nucleotide sequence ID" value="NZ_CBCRVE010000017.1"/>
</dbReference>
<keyword evidence="1" id="KW-1133">Transmembrane helix</keyword>
<feature type="transmembrane region" description="Helical" evidence="1">
    <location>
        <begin position="134"/>
        <end position="153"/>
    </location>
</feature>
<keyword evidence="1" id="KW-0812">Transmembrane</keyword>
<keyword evidence="3" id="KW-1185">Reference proteome</keyword>
<keyword evidence="1" id="KW-0472">Membrane</keyword>
<organism evidence="2 3">
    <name type="scientific">Paenibacillus sediminis</name>
    <dbReference type="NCBI Taxonomy" id="664909"/>
    <lineage>
        <taxon>Bacteria</taxon>
        <taxon>Bacillati</taxon>
        <taxon>Bacillota</taxon>
        <taxon>Bacilli</taxon>
        <taxon>Bacillales</taxon>
        <taxon>Paenibacillaceae</taxon>
        <taxon>Paenibacillus</taxon>
    </lineage>
</organism>
<protein>
    <submittedName>
        <fullName evidence="2">Uncharacterized protein</fullName>
    </submittedName>
</protein>
<evidence type="ECO:0000256" key="1">
    <source>
        <dbReference type="SAM" id="Phobius"/>
    </source>
</evidence>
<evidence type="ECO:0000313" key="3">
    <source>
        <dbReference type="Proteomes" id="UP001519273"/>
    </source>
</evidence>
<dbReference type="Proteomes" id="UP001519273">
    <property type="component" value="Unassembled WGS sequence"/>
</dbReference>
<proteinExistence type="predicted"/>
<feature type="transmembrane region" description="Helical" evidence="1">
    <location>
        <begin position="58"/>
        <end position="76"/>
    </location>
</feature>
<accession>A0ABS4H3N2</accession>
<sequence>MSMQRHGRMAWRLEIGQYVLRKLASAGLIYGLFSMADSLAPGLFYSFTREDVSIEQSVYAYGLIGALIVDALIVLLPKLRIDQECALYVSAGFVLFACGGTNEAGEISWLNGILGLIMLALFYIGRLRFRRESFILLIFAFIIPLIFMEWYSLFV</sequence>
<dbReference type="EMBL" id="JAGGKP010000003">
    <property type="protein sequence ID" value="MBP1936892.1"/>
    <property type="molecule type" value="Genomic_DNA"/>
</dbReference>
<feature type="transmembrane region" description="Helical" evidence="1">
    <location>
        <begin position="85"/>
        <end position="102"/>
    </location>
</feature>
<feature type="transmembrane region" description="Helical" evidence="1">
    <location>
        <begin position="108"/>
        <end position="127"/>
    </location>
</feature>
<gene>
    <name evidence="2" type="ORF">J2Z20_001774</name>
</gene>
<reference evidence="2 3" key="1">
    <citation type="submission" date="2021-03" db="EMBL/GenBank/DDBJ databases">
        <title>Genomic Encyclopedia of Type Strains, Phase IV (KMG-IV): sequencing the most valuable type-strain genomes for metagenomic binning, comparative biology and taxonomic classification.</title>
        <authorList>
            <person name="Goeker M."/>
        </authorList>
    </citation>
    <scope>NUCLEOTIDE SEQUENCE [LARGE SCALE GENOMIC DNA]</scope>
    <source>
        <strain evidence="2 3">DSM 23491</strain>
    </source>
</reference>
<comment type="caution">
    <text evidence="2">The sequence shown here is derived from an EMBL/GenBank/DDBJ whole genome shotgun (WGS) entry which is preliminary data.</text>
</comment>
<evidence type="ECO:0000313" key="2">
    <source>
        <dbReference type="EMBL" id="MBP1936892.1"/>
    </source>
</evidence>